<organism evidence="2 3">
    <name type="scientific">Apiosordaria backusii</name>
    <dbReference type="NCBI Taxonomy" id="314023"/>
    <lineage>
        <taxon>Eukaryota</taxon>
        <taxon>Fungi</taxon>
        <taxon>Dikarya</taxon>
        <taxon>Ascomycota</taxon>
        <taxon>Pezizomycotina</taxon>
        <taxon>Sordariomycetes</taxon>
        <taxon>Sordariomycetidae</taxon>
        <taxon>Sordariales</taxon>
        <taxon>Lasiosphaeriaceae</taxon>
        <taxon>Apiosordaria</taxon>
    </lineage>
</organism>
<evidence type="ECO:0000256" key="1">
    <source>
        <dbReference type="SAM" id="MobiDB-lite"/>
    </source>
</evidence>
<name>A0AA39ZV77_9PEZI</name>
<proteinExistence type="predicted"/>
<feature type="compositionally biased region" description="Low complexity" evidence="1">
    <location>
        <begin position="7"/>
        <end position="17"/>
    </location>
</feature>
<evidence type="ECO:0000313" key="2">
    <source>
        <dbReference type="EMBL" id="KAK0704278.1"/>
    </source>
</evidence>
<evidence type="ECO:0000313" key="3">
    <source>
        <dbReference type="Proteomes" id="UP001172159"/>
    </source>
</evidence>
<comment type="caution">
    <text evidence="2">The sequence shown here is derived from an EMBL/GenBank/DDBJ whole genome shotgun (WGS) entry which is preliminary data.</text>
</comment>
<dbReference type="EMBL" id="JAUKTV010000021">
    <property type="protein sequence ID" value="KAK0704278.1"/>
    <property type="molecule type" value="Genomic_DNA"/>
</dbReference>
<accession>A0AA39ZV77</accession>
<sequence>MALTDVPSPKSDSSPSPNGLVSCQELSEDQHMGDSLGDDVPTHVRWMTEQRIQQVLLLLGKFSFEDFTTTPPSPNMLRGGGTSCPQARGTVFGHDGASENQKHSTYDRCYEKNETCDRAITINGSVLSGQQSTGGYRARAIYKNNIARDDGFQINGDVMNN</sequence>
<dbReference type="AlphaFoldDB" id="A0AA39ZV77"/>
<reference evidence="2" key="1">
    <citation type="submission" date="2023-06" db="EMBL/GenBank/DDBJ databases">
        <title>Genome-scale phylogeny and comparative genomics of the fungal order Sordariales.</title>
        <authorList>
            <consortium name="Lawrence Berkeley National Laboratory"/>
            <person name="Hensen N."/>
            <person name="Bonometti L."/>
            <person name="Westerberg I."/>
            <person name="Brannstrom I.O."/>
            <person name="Guillou S."/>
            <person name="Cros-Aarteil S."/>
            <person name="Calhoun S."/>
            <person name="Haridas S."/>
            <person name="Kuo A."/>
            <person name="Mondo S."/>
            <person name="Pangilinan J."/>
            <person name="Riley R."/>
            <person name="Labutti K."/>
            <person name="Andreopoulos B."/>
            <person name="Lipzen A."/>
            <person name="Chen C."/>
            <person name="Yanf M."/>
            <person name="Daum C."/>
            <person name="Ng V."/>
            <person name="Clum A."/>
            <person name="Steindorff A."/>
            <person name="Ohm R."/>
            <person name="Martin F."/>
            <person name="Silar P."/>
            <person name="Natvig D."/>
            <person name="Lalanne C."/>
            <person name="Gautier V."/>
            <person name="Ament-Velasquez S.L."/>
            <person name="Kruys A."/>
            <person name="Hutchinson M.I."/>
            <person name="Powell A.J."/>
            <person name="Barry K."/>
            <person name="Miller A.N."/>
            <person name="Grigoriev I.V."/>
            <person name="Debuchy R."/>
            <person name="Gladieux P."/>
            <person name="Thoren M.H."/>
            <person name="Johannesson H."/>
        </authorList>
    </citation>
    <scope>NUCLEOTIDE SEQUENCE</scope>
    <source>
        <strain evidence="2">CBS 540.89</strain>
    </source>
</reference>
<keyword evidence="3" id="KW-1185">Reference proteome</keyword>
<gene>
    <name evidence="2" type="ORF">B0T21DRAFT_455434</name>
</gene>
<protein>
    <submittedName>
        <fullName evidence="2">Uncharacterized protein</fullName>
    </submittedName>
</protein>
<dbReference type="Proteomes" id="UP001172159">
    <property type="component" value="Unassembled WGS sequence"/>
</dbReference>
<feature type="region of interest" description="Disordered" evidence="1">
    <location>
        <begin position="1"/>
        <end position="22"/>
    </location>
</feature>